<name>A0A5N5IP61_9ROSA</name>
<comment type="caution">
    <text evidence="1">The sequence shown here is derived from an EMBL/GenBank/DDBJ whole genome shotgun (WGS) entry which is preliminary data.</text>
</comment>
<reference evidence="2" key="2">
    <citation type="submission" date="2019-10" db="EMBL/GenBank/DDBJ databases">
        <title>A de novo genome assembly of a pear dwarfing rootstock.</title>
        <authorList>
            <person name="Wang F."/>
            <person name="Wang J."/>
            <person name="Li S."/>
            <person name="Zhang Y."/>
            <person name="Fang M."/>
            <person name="Ma L."/>
            <person name="Zhao Y."/>
            <person name="Jiang S."/>
        </authorList>
    </citation>
    <scope>NUCLEOTIDE SEQUENCE [LARGE SCALE GENOMIC DNA]</scope>
</reference>
<gene>
    <name evidence="1" type="ORF">D8674_027268</name>
</gene>
<protein>
    <submittedName>
        <fullName evidence="1">AUX/IAA transcriptional regulator family protein</fullName>
    </submittedName>
</protein>
<reference evidence="1 2" key="3">
    <citation type="submission" date="2019-11" db="EMBL/GenBank/DDBJ databases">
        <title>A de novo genome assembly of a pear dwarfing rootstock.</title>
        <authorList>
            <person name="Wang F."/>
            <person name="Wang J."/>
            <person name="Li S."/>
            <person name="Zhang Y."/>
            <person name="Fang M."/>
            <person name="Ma L."/>
            <person name="Zhao Y."/>
            <person name="Jiang S."/>
        </authorList>
    </citation>
    <scope>NUCLEOTIDE SEQUENCE [LARGE SCALE GENOMIC DNA]</scope>
    <source>
        <strain evidence="1">S2</strain>
        <tissue evidence="1">Leaf</tissue>
    </source>
</reference>
<evidence type="ECO:0000313" key="1">
    <source>
        <dbReference type="EMBL" id="KAB2636734.1"/>
    </source>
</evidence>
<evidence type="ECO:0000313" key="2">
    <source>
        <dbReference type="Proteomes" id="UP000327157"/>
    </source>
</evidence>
<dbReference type="AlphaFoldDB" id="A0A5N5IP61"/>
<accession>A0A5N5IP61</accession>
<sequence length="109" mass="11808">MDATQIRNTVLYGARLEGDKGGTTIADASEDRGLIMDGCDRHTIDQEDGTEKTGPCDCIRSHVAVADWVGTAMWAEISGTGNLIGLCLHDMWDSMWYGQLTFPAPFASP</sequence>
<dbReference type="Proteomes" id="UP000327157">
    <property type="component" value="Chromosome 5"/>
</dbReference>
<keyword evidence="2" id="KW-1185">Reference proteome</keyword>
<reference evidence="1 2" key="1">
    <citation type="submission" date="2019-09" db="EMBL/GenBank/DDBJ databases">
        <authorList>
            <person name="Ou C."/>
        </authorList>
    </citation>
    <scope>NUCLEOTIDE SEQUENCE [LARGE SCALE GENOMIC DNA]</scope>
    <source>
        <strain evidence="1">S2</strain>
        <tissue evidence="1">Leaf</tissue>
    </source>
</reference>
<dbReference type="EMBL" id="SMOL01000004">
    <property type="protein sequence ID" value="KAB2636734.1"/>
    <property type="molecule type" value="Genomic_DNA"/>
</dbReference>
<organism evidence="1 2">
    <name type="scientific">Pyrus ussuriensis x Pyrus communis</name>
    <dbReference type="NCBI Taxonomy" id="2448454"/>
    <lineage>
        <taxon>Eukaryota</taxon>
        <taxon>Viridiplantae</taxon>
        <taxon>Streptophyta</taxon>
        <taxon>Embryophyta</taxon>
        <taxon>Tracheophyta</taxon>
        <taxon>Spermatophyta</taxon>
        <taxon>Magnoliopsida</taxon>
        <taxon>eudicotyledons</taxon>
        <taxon>Gunneridae</taxon>
        <taxon>Pentapetalae</taxon>
        <taxon>rosids</taxon>
        <taxon>fabids</taxon>
        <taxon>Rosales</taxon>
        <taxon>Rosaceae</taxon>
        <taxon>Amygdaloideae</taxon>
        <taxon>Maleae</taxon>
        <taxon>Pyrus</taxon>
    </lineage>
</organism>
<proteinExistence type="predicted"/>